<protein>
    <recommendedName>
        <fullName evidence="1">Methyltransferase type 11 domain-containing protein</fullName>
    </recommendedName>
</protein>
<evidence type="ECO:0000259" key="1">
    <source>
        <dbReference type="Pfam" id="PF08241"/>
    </source>
</evidence>
<proteinExistence type="predicted"/>
<dbReference type="InterPro" id="IPR029063">
    <property type="entry name" value="SAM-dependent_MTases_sf"/>
</dbReference>
<dbReference type="InterPro" id="IPR013216">
    <property type="entry name" value="Methyltransf_11"/>
</dbReference>
<organism evidence="2">
    <name type="scientific">marine sediment metagenome</name>
    <dbReference type="NCBI Taxonomy" id="412755"/>
    <lineage>
        <taxon>unclassified sequences</taxon>
        <taxon>metagenomes</taxon>
        <taxon>ecological metagenomes</taxon>
    </lineage>
</organism>
<comment type="caution">
    <text evidence="2">The sequence shown here is derived from an EMBL/GenBank/DDBJ whole genome shotgun (WGS) entry which is preliminary data.</text>
</comment>
<name>A0A0F9UNL2_9ZZZZ</name>
<accession>A0A0F9UNL2</accession>
<dbReference type="GO" id="GO:0008757">
    <property type="term" value="F:S-adenosylmethionine-dependent methyltransferase activity"/>
    <property type="evidence" value="ECO:0007669"/>
    <property type="project" value="InterPro"/>
</dbReference>
<dbReference type="EMBL" id="LAZR01000614">
    <property type="protein sequence ID" value="KKN62761.1"/>
    <property type="molecule type" value="Genomic_DNA"/>
</dbReference>
<dbReference type="AlphaFoldDB" id="A0A0F9UNL2"/>
<gene>
    <name evidence="2" type="ORF">LCGC14_0508800</name>
</gene>
<dbReference type="CDD" id="cd02440">
    <property type="entry name" value="AdoMet_MTases"/>
    <property type="match status" value="1"/>
</dbReference>
<feature type="domain" description="Methyltransferase type 11" evidence="1">
    <location>
        <begin position="56"/>
        <end position="136"/>
    </location>
</feature>
<dbReference type="Gene3D" id="3.40.50.150">
    <property type="entry name" value="Vaccinia Virus protein VP39"/>
    <property type="match status" value="1"/>
</dbReference>
<evidence type="ECO:0000313" key="2">
    <source>
        <dbReference type="EMBL" id="KKN62761.1"/>
    </source>
</evidence>
<dbReference type="SUPFAM" id="SSF53335">
    <property type="entry name" value="S-adenosyl-L-methionine-dependent methyltransferases"/>
    <property type="match status" value="1"/>
</dbReference>
<sequence>MPNDLNNKYKHFDAYLSELAQDIYPQPEDAGHRAWAEDAINRYYETAAKESTKNVLDIGCAAGFCKPLFAQVGLHDWTGVTRGEDYAIAKAVGLNVHEADMTFLPFPDNSFDLLFARHVLEHSPFPLITLMEWQRVSIKWLYLIAPAPEYWTYAGRNHYSMMNNVQIEWYLKRAGWFPIGIDTLKMNAEIYKEHNPEVTIPDPRHPPIVEYRYICHSTMQTVE</sequence>
<reference evidence="2" key="1">
    <citation type="journal article" date="2015" name="Nature">
        <title>Complex archaea that bridge the gap between prokaryotes and eukaryotes.</title>
        <authorList>
            <person name="Spang A."/>
            <person name="Saw J.H."/>
            <person name="Jorgensen S.L."/>
            <person name="Zaremba-Niedzwiedzka K."/>
            <person name="Martijn J."/>
            <person name="Lind A.E."/>
            <person name="van Eijk R."/>
            <person name="Schleper C."/>
            <person name="Guy L."/>
            <person name="Ettema T.J."/>
        </authorList>
    </citation>
    <scope>NUCLEOTIDE SEQUENCE</scope>
</reference>
<dbReference type="Pfam" id="PF08241">
    <property type="entry name" value="Methyltransf_11"/>
    <property type="match status" value="1"/>
</dbReference>